<reference evidence="9 10" key="1">
    <citation type="submission" date="2019-01" db="EMBL/GenBank/DDBJ databases">
        <title>Sinorhodobacter populi sp. nov. isolated from the symptomatic bark tissue of Populus euramericana canker.</title>
        <authorList>
            <person name="Xu G."/>
        </authorList>
    </citation>
    <scope>NUCLEOTIDE SEQUENCE [LARGE SCALE GENOMIC DNA]</scope>
    <source>
        <strain evidence="9 10">CGMCC 1.12963</strain>
    </source>
</reference>
<evidence type="ECO:0000313" key="10">
    <source>
        <dbReference type="Proteomes" id="UP000288071"/>
    </source>
</evidence>
<accession>A0A3S3M991</accession>
<keyword evidence="5" id="KW-0812">Transmembrane</keyword>
<dbReference type="RefSeq" id="WP_128156599.1">
    <property type="nucleotide sequence ID" value="NZ_JBHSOM010000026.1"/>
</dbReference>
<dbReference type="Proteomes" id="UP000288071">
    <property type="component" value="Unassembled WGS sequence"/>
</dbReference>
<feature type="signal peptide" evidence="8">
    <location>
        <begin position="1"/>
        <end position="27"/>
    </location>
</feature>
<dbReference type="AlphaFoldDB" id="A0A3S3M991"/>
<keyword evidence="6" id="KW-0472">Membrane</keyword>
<comment type="caution">
    <text evidence="9">The sequence shown here is derived from an EMBL/GenBank/DDBJ whole genome shotgun (WGS) entry which is preliminary data.</text>
</comment>
<proteinExistence type="inferred from homology"/>
<protein>
    <submittedName>
        <fullName evidence="9">Transporter</fullName>
    </submittedName>
</protein>
<dbReference type="InterPro" id="IPR051906">
    <property type="entry name" value="TolC-like"/>
</dbReference>
<dbReference type="GO" id="GO:0015562">
    <property type="term" value="F:efflux transmembrane transporter activity"/>
    <property type="evidence" value="ECO:0007669"/>
    <property type="project" value="InterPro"/>
</dbReference>
<evidence type="ECO:0000256" key="7">
    <source>
        <dbReference type="ARBA" id="ARBA00023237"/>
    </source>
</evidence>
<sequence>MTRKILKPLLLATVAGLGLMTSTLAVSAETLADALVSAYRNSHLLEQNRATLRAADEDVAQAVSALRPVLQWTADYGYSATDTTIATYRAQGKSYDRLTAYTSLVAQMTLYDFGRTRLAIDMKKEAVLATREALRSVEQSVLLSAISAYTSVKSTAEQVSINENSVHVYGEDLKAARDRFEVGEVTKTDVSQAEAAEAAARAALAAARGNYQIAREAYKASIGHYPDKLSPLPKAPTLPKSLDTARETALRNHPSIKQAQHTVSMSELGVSAAAAERLPTIDGSAGFTNYEGGNKATNVGVGLTQTLYAGGKLSSAHRQAIASRDQAKAALSEAGVEISDSVAQAWAQIGVYQAQITAYDEQISAAKIAYEGVKEEATLGARTTLDVLDAEQTLLDARASRITAEADLQVGYYQLLSAMGLLTVEDLKLGIPTYDPAAYYNAVENAPLTSVRGKSLDRVMQAIGKKP</sequence>
<evidence type="ECO:0000256" key="4">
    <source>
        <dbReference type="ARBA" id="ARBA00022452"/>
    </source>
</evidence>
<gene>
    <name evidence="9" type="ORF">EOW66_12140</name>
</gene>
<evidence type="ECO:0000313" key="9">
    <source>
        <dbReference type="EMBL" id="RWR51722.1"/>
    </source>
</evidence>
<dbReference type="Gene3D" id="1.20.1600.10">
    <property type="entry name" value="Outer membrane efflux proteins (OEP)"/>
    <property type="match status" value="1"/>
</dbReference>
<evidence type="ECO:0000256" key="8">
    <source>
        <dbReference type="SAM" id="SignalP"/>
    </source>
</evidence>
<dbReference type="PANTHER" id="PTHR30026">
    <property type="entry name" value="OUTER MEMBRANE PROTEIN TOLC"/>
    <property type="match status" value="1"/>
</dbReference>
<evidence type="ECO:0000256" key="5">
    <source>
        <dbReference type="ARBA" id="ARBA00022692"/>
    </source>
</evidence>
<comment type="subcellular location">
    <subcellularLocation>
        <location evidence="1">Cell outer membrane</location>
    </subcellularLocation>
</comment>
<name>A0A3S3M991_9RHOB</name>
<dbReference type="SUPFAM" id="SSF56954">
    <property type="entry name" value="Outer membrane efflux proteins (OEP)"/>
    <property type="match status" value="1"/>
</dbReference>
<keyword evidence="8" id="KW-0732">Signal</keyword>
<evidence type="ECO:0000256" key="6">
    <source>
        <dbReference type="ARBA" id="ARBA00023136"/>
    </source>
</evidence>
<dbReference type="GO" id="GO:0009279">
    <property type="term" value="C:cell outer membrane"/>
    <property type="evidence" value="ECO:0007669"/>
    <property type="project" value="UniProtKB-SubCell"/>
</dbReference>
<dbReference type="GO" id="GO:1990281">
    <property type="term" value="C:efflux pump complex"/>
    <property type="evidence" value="ECO:0007669"/>
    <property type="project" value="TreeGrafter"/>
</dbReference>
<dbReference type="NCBIfam" id="TIGR01844">
    <property type="entry name" value="type_I_sec_TolC"/>
    <property type="match status" value="1"/>
</dbReference>
<organism evidence="9 10">
    <name type="scientific">Paenirhodobacter huangdaonensis</name>
    <dbReference type="NCBI Taxonomy" id="2501515"/>
    <lineage>
        <taxon>Bacteria</taxon>
        <taxon>Pseudomonadati</taxon>
        <taxon>Pseudomonadota</taxon>
        <taxon>Alphaproteobacteria</taxon>
        <taxon>Rhodobacterales</taxon>
        <taxon>Rhodobacter group</taxon>
        <taxon>Paenirhodobacter</taxon>
    </lineage>
</organism>
<dbReference type="InterPro" id="IPR010130">
    <property type="entry name" value="T1SS_OMP_TolC"/>
</dbReference>
<evidence type="ECO:0000256" key="3">
    <source>
        <dbReference type="ARBA" id="ARBA00022448"/>
    </source>
</evidence>
<evidence type="ECO:0000256" key="2">
    <source>
        <dbReference type="ARBA" id="ARBA00007613"/>
    </source>
</evidence>
<keyword evidence="3" id="KW-0813">Transport</keyword>
<feature type="chain" id="PRO_5018539942" evidence="8">
    <location>
        <begin position="28"/>
        <end position="467"/>
    </location>
</feature>
<dbReference type="InterPro" id="IPR003423">
    <property type="entry name" value="OMP_efflux"/>
</dbReference>
<keyword evidence="4" id="KW-1134">Transmembrane beta strand</keyword>
<dbReference type="EMBL" id="SAVA01000006">
    <property type="protein sequence ID" value="RWR51722.1"/>
    <property type="molecule type" value="Genomic_DNA"/>
</dbReference>
<dbReference type="GO" id="GO:0015288">
    <property type="term" value="F:porin activity"/>
    <property type="evidence" value="ECO:0007669"/>
    <property type="project" value="TreeGrafter"/>
</dbReference>
<keyword evidence="7" id="KW-0998">Cell outer membrane</keyword>
<comment type="similarity">
    <text evidence="2">Belongs to the outer membrane factor (OMF) (TC 1.B.17) family.</text>
</comment>
<evidence type="ECO:0000256" key="1">
    <source>
        <dbReference type="ARBA" id="ARBA00004442"/>
    </source>
</evidence>
<keyword evidence="10" id="KW-1185">Reference proteome</keyword>
<dbReference type="PANTHER" id="PTHR30026:SF22">
    <property type="entry name" value="OUTER MEMBRANE EFFLUX PROTEIN"/>
    <property type="match status" value="1"/>
</dbReference>
<reference evidence="10" key="2">
    <citation type="submission" date="2019-01" db="EMBL/GenBank/DDBJ databases">
        <title>Sinorhodobacter populi sp. nov. isolated from the symptomatic bark tissue of Populus euramericana canker.</title>
        <authorList>
            <person name="Li Y."/>
        </authorList>
    </citation>
    <scope>NUCLEOTIDE SEQUENCE [LARGE SCALE GENOMIC DNA]</scope>
    <source>
        <strain evidence="10">CGMCC 1.12963</strain>
    </source>
</reference>
<dbReference type="Pfam" id="PF02321">
    <property type="entry name" value="OEP"/>
    <property type="match status" value="2"/>
</dbReference>